<dbReference type="OrthoDB" id="5182068at2759"/>
<dbReference type="Proteomes" id="UP000803844">
    <property type="component" value="Unassembled WGS sequence"/>
</dbReference>
<dbReference type="EMBL" id="MU032349">
    <property type="protein sequence ID" value="KAF3763586.1"/>
    <property type="molecule type" value="Genomic_DNA"/>
</dbReference>
<organism evidence="1 2">
    <name type="scientific">Cryphonectria parasitica (strain ATCC 38755 / EP155)</name>
    <dbReference type="NCBI Taxonomy" id="660469"/>
    <lineage>
        <taxon>Eukaryota</taxon>
        <taxon>Fungi</taxon>
        <taxon>Dikarya</taxon>
        <taxon>Ascomycota</taxon>
        <taxon>Pezizomycotina</taxon>
        <taxon>Sordariomycetes</taxon>
        <taxon>Sordariomycetidae</taxon>
        <taxon>Diaporthales</taxon>
        <taxon>Cryphonectriaceae</taxon>
        <taxon>Cryphonectria-Endothia species complex</taxon>
        <taxon>Cryphonectria</taxon>
    </lineage>
</organism>
<protein>
    <submittedName>
        <fullName evidence="1">Uncharacterized protein</fullName>
    </submittedName>
</protein>
<comment type="caution">
    <text evidence="1">The sequence shown here is derived from an EMBL/GenBank/DDBJ whole genome shotgun (WGS) entry which is preliminary data.</text>
</comment>
<proteinExistence type="predicted"/>
<gene>
    <name evidence="1" type="ORF">M406DRAFT_332054</name>
</gene>
<dbReference type="AlphaFoldDB" id="A0A9P4XZ53"/>
<sequence>MALPWEKGTLFPEAYMTKVPEKIRRQERDLSEVYSIEGSGYPEGMFQVKPKFIAHESGLFYFDYGAVRLGRRPNLEDAGSGNNMVCVGLGWLPGWQFTVSERGLPDTVPVPNHPGRTGTAEKDASEEGVLGLVYQLVSPNQPTYGRSPFSKRKIPDIDTLSYATGKDWAAAVPFHPNLKVLKQVRIYLHVFDGEIGHRYQKDGSVVLFRTPSRPVKAVVHVDPEKLLAMREEPKLAKRQLQGEWAVKELEKWTKEAGLPREYVEKVMGEYIPLGVKPAPNIKGRSEGGLLKFLGFKT</sequence>
<evidence type="ECO:0000313" key="2">
    <source>
        <dbReference type="Proteomes" id="UP000803844"/>
    </source>
</evidence>
<accession>A0A9P4XZ53</accession>
<dbReference type="GeneID" id="63837838"/>
<name>A0A9P4XZ53_CRYP1</name>
<reference evidence="1" key="1">
    <citation type="journal article" date="2020" name="Phytopathology">
        <title>Genome sequence of the chestnut blight fungus Cryphonectria parasitica EP155: A fundamental resource for an archetypical invasive plant pathogen.</title>
        <authorList>
            <person name="Crouch J.A."/>
            <person name="Dawe A."/>
            <person name="Aerts A."/>
            <person name="Barry K."/>
            <person name="Churchill A.C.L."/>
            <person name="Grimwood J."/>
            <person name="Hillman B."/>
            <person name="Milgroom M.G."/>
            <person name="Pangilinan J."/>
            <person name="Smith M."/>
            <person name="Salamov A."/>
            <person name="Schmutz J."/>
            <person name="Yadav J."/>
            <person name="Grigoriev I.V."/>
            <person name="Nuss D."/>
        </authorList>
    </citation>
    <scope>NUCLEOTIDE SEQUENCE</scope>
    <source>
        <strain evidence="1">EP155</strain>
    </source>
</reference>
<keyword evidence="2" id="KW-1185">Reference proteome</keyword>
<dbReference type="RefSeq" id="XP_040774547.1">
    <property type="nucleotide sequence ID" value="XM_040920709.1"/>
</dbReference>
<evidence type="ECO:0000313" key="1">
    <source>
        <dbReference type="EMBL" id="KAF3763586.1"/>
    </source>
</evidence>